<dbReference type="InterPro" id="IPR013766">
    <property type="entry name" value="Thioredoxin_domain"/>
</dbReference>
<dbReference type="InterPro" id="IPR050553">
    <property type="entry name" value="Thioredoxin_ResA/DsbE_sf"/>
</dbReference>
<dbReference type="OrthoDB" id="9788279at2"/>
<dbReference type="InterPro" id="IPR036249">
    <property type="entry name" value="Thioredoxin-like_sf"/>
</dbReference>
<dbReference type="AlphaFoldDB" id="A0A1N6M0R1"/>
<dbReference type="CDD" id="cd02966">
    <property type="entry name" value="TlpA_like_family"/>
    <property type="match status" value="1"/>
</dbReference>
<gene>
    <name evidence="4" type="primary">resA</name>
    <name evidence="4" type="ORF">VSP9026_00625</name>
</gene>
<dbReference type="PANTHER" id="PTHR42852">
    <property type="entry name" value="THIOL:DISULFIDE INTERCHANGE PROTEIN DSBE"/>
    <property type="match status" value="1"/>
</dbReference>
<proteinExistence type="predicted"/>
<evidence type="ECO:0000256" key="1">
    <source>
        <dbReference type="ARBA" id="ARBA00023284"/>
    </source>
</evidence>
<dbReference type="PROSITE" id="PS51257">
    <property type="entry name" value="PROKAR_LIPOPROTEIN"/>
    <property type="match status" value="1"/>
</dbReference>
<evidence type="ECO:0000313" key="4">
    <source>
        <dbReference type="EMBL" id="SIO92992.1"/>
    </source>
</evidence>
<dbReference type="Proteomes" id="UP000184774">
    <property type="component" value="Unassembled WGS sequence"/>
</dbReference>
<dbReference type="InterPro" id="IPR017937">
    <property type="entry name" value="Thioredoxin_CS"/>
</dbReference>
<evidence type="ECO:0000259" key="3">
    <source>
        <dbReference type="PROSITE" id="PS51352"/>
    </source>
</evidence>
<keyword evidence="1" id="KW-0676">Redox-active center</keyword>
<accession>A0A1N6M0R1</accession>
<feature type="signal peptide" evidence="2">
    <location>
        <begin position="1"/>
        <end position="27"/>
    </location>
</feature>
<evidence type="ECO:0000313" key="5">
    <source>
        <dbReference type="Proteomes" id="UP000184774"/>
    </source>
</evidence>
<dbReference type="RefSeq" id="WP_074371603.1">
    <property type="nucleotide sequence ID" value="NZ_AP024907.1"/>
</dbReference>
<name>A0A1N6M0R1_9VIBR</name>
<dbReference type="PROSITE" id="PS51352">
    <property type="entry name" value="THIOREDOXIN_2"/>
    <property type="match status" value="1"/>
</dbReference>
<dbReference type="GO" id="GO:0015036">
    <property type="term" value="F:disulfide oxidoreductase activity"/>
    <property type="evidence" value="ECO:0007669"/>
    <property type="project" value="UniProtKB-ARBA"/>
</dbReference>
<reference evidence="4 5" key="1">
    <citation type="submission" date="2016-12" db="EMBL/GenBank/DDBJ databases">
        <authorList>
            <person name="Song W.-J."/>
            <person name="Kurnit D.M."/>
        </authorList>
    </citation>
    <scope>NUCLEOTIDE SEQUENCE [LARGE SCALE GENOMIC DNA]</scope>
    <source>
        <strain evidence="4 5">CECT 9026</strain>
    </source>
</reference>
<protein>
    <submittedName>
        <fullName evidence="4">Thiol-disulfide oxidoreductase ResA</fullName>
    </submittedName>
</protein>
<dbReference type="Gene3D" id="3.40.30.10">
    <property type="entry name" value="Glutaredoxin"/>
    <property type="match status" value="1"/>
</dbReference>
<evidence type="ECO:0000256" key="2">
    <source>
        <dbReference type="SAM" id="SignalP"/>
    </source>
</evidence>
<keyword evidence="2" id="KW-0732">Signal</keyword>
<feature type="chain" id="PRO_5013337515" evidence="2">
    <location>
        <begin position="28"/>
        <end position="163"/>
    </location>
</feature>
<dbReference type="SUPFAM" id="SSF52833">
    <property type="entry name" value="Thioredoxin-like"/>
    <property type="match status" value="1"/>
</dbReference>
<dbReference type="InterPro" id="IPR000866">
    <property type="entry name" value="AhpC/TSA"/>
</dbReference>
<dbReference type="PANTHER" id="PTHR42852:SF13">
    <property type="entry name" value="PROTEIN DIPZ"/>
    <property type="match status" value="1"/>
</dbReference>
<sequence length="163" mass="17912">MVIKRIGLSVLMSVLVMLSGCKEQALAVGAPAPDLAVMDAHEQQMTLQQVRGKPVVVEFWSSTCGACLVMMKAWQKYAEAHPDKLQFIGVGIDPHPENLSAFADQLGVTLPLGLDQLGITQERYQVIATPTTFFIDRQGVLKIIHMGYSSGMDLDHYVNLIQE</sequence>
<organism evidence="4 5">
    <name type="scientific">Vibrio spartinae</name>
    <dbReference type="NCBI Taxonomy" id="1918945"/>
    <lineage>
        <taxon>Bacteria</taxon>
        <taxon>Pseudomonadati</taxon>
        <taxon>Pseudomonadota</taxon>
        <taxon>Gammaproteobacteria</taxon>
        <taxon>Vibrionales</taxon>
        <taxon>Vibrionaceae</taxon>
        <taxon>Vibrio</taxon>
    </lineage>
</organism>
<dbReference type="Pfam" id="PF00578">
    <property type="entry name" value="AhpC-TSA"/>
    <property type="match status" value="1"/>
</dbReference>
<dbReference type="GO" id="GO:0016209">
    <property type="term" value="F:antioxidant activity"/>
    <property type="evidence" value="ECO:0007669"/>
    <property type="project" value="InterPro"/>
</dbReference>
<feature type="domain" description="Thioredoxin" evidence="3">
    <location>
        <begin position="26"/>
        <end position="163"/>
    </location>
</feature>
<dbReference type="PROSITE" id="PS00194">
    <property type="entry name" value="THIOREDOXIN_1"/>
    <property type="match status" value="1"/>
</dbReference>
<dbReference type="EMBL" id="FSSB01000007">
    <property type="protein sequence ID" value="SIO92992.1"/>
    <property type="molecule type" value="Genomic_DNA"/>
</dbReference>